<reference evidence="2 3" key="1">
    <citation type="journal article" date="2011" name="PLoS Genet.">
        <title>Genomic analysis of the necrotrophic fungal pathogens Sclerotinia sclerotiorum and Botrytis cinerea.</title>
        <authorList>
            <person name="Amselem J."/>
            <person name="Cuomo C.A."/>
            <person name="van Kan J.A."/>
            <person name="Viaud M."/>
            <person name="Benito E.P."/>
            <person name="Couloux A."/>
            <person name="Coutinho P.M."/>
            <person name="de Vries R.P."/>
            <person name="Dyer P.S."/>
            <person name="Fillinger S."/>
            <person name="Fournier E."/>
            <person name="Gout L."/>
            <person name="Hahn M."/>
            <person name="Kohn L."/>
            <person name="Lapalu N."/>
            <person name="Plummer K.M."/>
            <person name="Pradier J.M."/>
            <person name="Quevillon E."/>
            <person name="Sharon A."/>
            <person name="Simon A."/>
            <person name="ten Have A."/>
            <person name="Tudzynski B."/>
            <person name="Tudzynski P."/>
            <person name="Wincker P."/>
            <person name="Andrew M."/>
            <person name="Anthouard V."/>
            <person name="Beever R.E."/>
            <person name="Beffa R."/>
            <person name="Benoit I."/>
            <person name="Bouzid O."/>
            <person name="Brault B."/>
            <person name="Chen Z."/>
            <person name="Choquer M."/>
            <person name="Collemare J."/>
            <person name="Cotton P."/>
            <person name="Danchin E.G."/>
            <person name="Da Silva C."/>
            <person name="Gautier A."/>
            <person name="Giraud C."/>
            <person name="Giraud T."/>
            <person name="Gonzalez C."/>
            <person name="Grossetete S."/>
            <person name="Guldener U."/>
            <person name="Henrissat B."/>
            <person name="Howlett B.J."/>
            <person name="Kodira C."/>
            <person name="Kretschmer M."/>
            <person name="Lappartient A."/>
            <person name="Leroch M."/>
            <person name="Levis C."/>
            <person name="Mauceli E."/>
            <person name="Neuveglise C."/>
            <person name="Oeser B."/>
            <person name="Pearson M."/>
            <person name="Poulain J."/>
            <person name="Poussereau N."/>
            <person name="Quesneville H."/>
            <person name="Rascle C."/>
            <person name="Schumacher J."/>
            <person name="Segurens B."/>
            <person name="Sexton A."/>
            <person name="Silva E."/>
            <person name="Sirven C."/>
            <person name="Soanes D.M."/>
            <person name="Talbot N.J."/>
            <person name="Templeton M."/>
            <person name="Yandava C."/>
            <person name="Yarden O."/>
            <person name="Zeng Q."/>
            <person name="Rollins J.A."/>
            <person name="Lebrun M.H."/>
            <person name="Dickman M."/>
        </authorList>
    </citation>
    <scope>NUCLEOTIDE SEQUENCE [LARGE SCALE GENOMIC DNA]</scope>
    <source>
        <strain evidence="2 3">B05.10</strain>
    </source>
</reference>
<proteinExistence type="predicted"/>
<name>A0A384JFX0_BOTFB</name>
<evidence type="ECO:0000313" key="3">
    <source>
        <dbReference type="Proteomes" id="UP000001798"/>
    </source>
</evidence>
<dbReference type="RefSeq" id="XP_024548510.1">
    <property type="nucleotide sequence ID" value="XM_024692729.1"/>
</dbReference>
<evidence type="ECO:0000313" key="2">
    <source>
        <dbReference type="EMBL" id="ATZ49509.1"/>
    </source>
</evidence>
<dbReference type="GeneID" id="5438428"/>
<dbReference type="KEGG" id="bfu:BCIN_04g06480"/>
<reference evidence="2 3" key="3">
    <citation type="journal article" date="2017" name="Mol. Plant Pathol.">
        <title>A gapless genome sequence of the fungus Botrytis cinerea.</title>
        <authorList>
            <person name="Van Kan J.A."/>
            <person name="Stassen J.H."/>
            <person name="Mosbach A."/>
            <person name="Van Der Lee T.A."/>
            <person name="Faino L."/>
            <person name="Farmer A.D."/>
            <person name="Papasotiriou D.G."/>
            <person name="Zhou S."/>
            <person name="Seidl M.F."/>
            <person name="Cottam E."/>
            <person name="Edel D."/>
            <person name="Hahn M."/>
            <person name="Schwartz D.C."/>
            <person name="Dietrich R.A."/>
            <person name="Widdison S."/>
            <person name="Scalliet G."/>
        </authorList>
    </citation>
    <scope>NUCLEOTIDE SEQUENCE [LARGE SCALE GENOMIC DNA]</scope>
    <source>
        <strain evidence="2 3">B05.10</strain>
    </source>
</reference>
<evidence type="ECO:0000256" key="1">
    <source>
        <dbReference type="SAM" id="MobiDB-lite"/>
    </source>
</evidence>
<dbReference type="Proteomes" id="UP000001798">
    <property type="component" value="Chromosome 4"/>
</dbReference>
<dbReference type="EMBL" id="CP009808">
    <property type="protein sequence ID" value="ATZ49509.1"/>
    <property type="molecule type" value="Genomic_DNA"/>
</dbReference>
<protein>
    <submittedName>
        <fullName evidence="2">Uncharacterized protein</fullName>
    </submittedName>
</protein>
<dbReference type="AlphaFoldDB" id="A0A384JFX0"/>
<gene>
    <name evidence="2" type="ORF">BCIN_04g06480</name>
</gene>
<sequence>MNTPSPHNDMIANNSNISTTLHLNYLSPVIHFISLSSPQNSYQSLKKSYLLQSLLAKFHFAMVPEITLKKHELGAGCVVKLQKKRVTNICKGICSENRCQSFCKKCLNGCTDSTRHCKLEMRSYGHPVLVLGVRERHNRTYVTFVIISALKGVFATFKDFLKKRDGDPKNQEPTTPCSFGPRDGWQHGEETYGLKYAVEPSGINFTKLCYLELQHRYTLEIHSFVTFSNRKHPGTKHAYALRFTEDSYGKIMKKIGLEKEVFVPTSALKKGGGGVTGTTAALDTVSLPSVDIDKRPIVIED</sequence>
<accession>A0A384JFX0</accession>
<organism evidence="2 3">
    <name type="scientific">Botryotinia fuckeliana (strain B05.10)</name>
    <name type="common">Noble rot fungus</name>
    <name type="synonym">Botrytis cinerea</name>
    <dbReference type="NCBI Taxonomy" id="332648"/>
    <lineage>
        <taxon>Eukaryota</taxon>
        <taxon>Fungi</taxon>
        <taxon>Dikarya</taxon>
        <taxon>Ascomycota</taxon>
        <taxon>Pezizomycotina</taxon>
        <taxon>Leotiomycetes</taxon>
        <taxon>Helotiales</taxon>
        <taxon>Sclerotiniaceae</taxon>
        <taxon>Botrytis</taxon>
    </lineage>
</organism>
<keyword evidence="3" id="KW-1185">Reference proteome</keyword>
<feature type="region of interest" description="Disordered" evidence="1">
    <location>
        <begin position="165"/>
        <end position="184"/>
    </location>
</feature>
<dbReference type="OrthoDB" id="3473721at2759"/>
<dbReference type="VEuPathDB" id="FungiDB:Bcin04g06480"/>
<reference evidence="2 3" key="2">
    <citation type="journal article" date="2012" name="Eukaryot. Cell">
        <title>Genome update of Botrytis cinerea strains B05.10 and T4.</title>
        <authorList>
            <person name="Staats M."/>
            <person name="van Kan J.A."/>
        </authorList>
    </citation>
    <scope>NUCLEOTIDE SEQUENCE [LARGE SCALE GENOMIC DNA]</scope>
    <source>
        <strain evidence="2 3">B05.10</strain>
    </source>
</reference>